<proteinExistence type="inferred from homology"/>
<evidence type="ECO:0000256" key="3">
    <source>
        <dbReference type="ARBA" id="ARBA00022517"/>
    </source>
</evidence>
<keyword evidence="6 8" id="KW-0342">GTP-binding</keyword>
<dbReference type="Gene3D" id="3.30.300.20">
    <property type="match status" value="1"/>
</dbReference>
<comment type="caution">
    <text evidence="12">The sequence shown here is derived from an EMBL/GenBank/DDBJ whole genome shotgun (WGS) entry which is preliminary data.</text>
</comment>
<feature type="domain" description="EngA-type G" evidence="11">
    <location>
        <begin position="182"/>
        <end position="357"/>
    </location>
</feature>
<evidence type="ECO:0000259" key="11">
    <source>
        <dbReference type="PROSITE" id="PS51712"/>
    </source>
</evidence>
<dbReference type="GO" id="GO:0043022">
    <property type="term" value="F:ribosome binding"/>
    <property type="evidence" value="ECO:0007669"/>
    <property type="project" value="TreeGrafter"/>
</dbReference>
<feature type="binding site" evidence="8">
    <location>
        <begin position="13"/>
        <end position="20"/>
    </location>
    <ligand>
        <name>GTP</name>
        <dbReference type="ChEBI" id="CHEBI:37565"/>
        <label>1</label>
    </ligand>
</feature>
<sequence length="449" mass="51015">MKNEQCPVIALVGRPNVGKSTLFNRLIKSRKAIVDPTPGVTRDRHYEKVTWEDRSFVLIDTGGIELGRDEKMSAFIQEQTWQAIQEADLIIFLLDGRGGLLAEDYEVVRLLRRSSKPLYHVVNKIDGPEQEDTLVPQFFELGVDKLWPVSAEHGYGIKDLFDTLVENLAPPEEIEGIPDETIMLACIGRPNVGKSSLINRLLGQDRMVVSDIPGTTRDSVDTLLESNGSNYLLIDTAGIRRKGKVQDRLEKFSVIRALKAMERCDVVLLLIDAGEGIAEQDTKVIGYALERGRACLVLVNKWDLLKGDKKQQKWVLDEVAMSTRFMEFAPRITISALTGSGIKKILPTINEIYSQYTKTFTTNKLNRALQKATEVHTPPLHKGRRLKFYYTTQISNKPPTFIIFVNYPKGVHFSYYRFLVNQFRSILGLEKTSLKIILKERKRDKYGKQ</sequence>
<evidence type="ECO:0000256" key="10">
    <source>
        <dbReference type="RuleBase" id="RU004481"/>
    </source>
</evidence>
<feature type="binding site" evidence="8">
    <location>
        <begin position="235"/>
        <end position="239"/>
    </location>
    <ligand>
        <name>GTP</name>
        <dbReference type="ChEBI" id="CHEBI:37565"/>
        <label>2</label>
    </ligand>
</feature>
<dbReference type="InterPro" id="IPR032859">
    <property type="entry name" value="KH_dom-like"/>
</dbReference>
<protein>
    <recommendedName>
        <fullName evidence="2 8">GTPase Der</fullName>
    </recommendedName>
    <alternativeName>
        <fullName evidence="7 8">GTP-binding protein EngA</fullName>
    </alternativeName>
</protein>
<evidence type="ECO:0000256" key="9">
    <source>
        <dbReference type="PROSITE-ProRule" id="PRU01049"/>
    </source>
</evidence>
<dbReference type="PRINTS" id="PR00326">
    <property type="entry name" value="GTP1OBG"/>
</dbReference>
<dbReference type="HAMAP" id="MF_00195">
    <property type="entry name" value="GTPase_Der"/>
    <property type="match status" value="1"/>
</dbReference>
<dbReference type="InterPro" id="IPR031166">
    <property type="entry name" value="G_ENGA"/>
</dbReference>
<evidence type="ECO:0000256" key="2">
    <source>
        <dbReference type="ARBA" id="ARBA00020953"/>
    </source>
</evidence>
<dbReference type="FunFam" id="3.40.50.300:FF:000040">
    <property type="entry name" value="GTPase Der"/>
    <property type="match status" value="1"/>
</dbReference>
<dbReference type="Pfam" id="PF14714">
    <property type="entry name" value="KH_dom-like"/>
    <property type="match status" value="1"/>
</dbReference>
<organism evidence="12 13">
    <name type="scientific">Candidatus Desulfobia pelagia</name>
    <dbReference type="NCBI Taxonomy" id="2841692"/>
    <lineage>
        <taxon>Bacteria</taxon>
        <taxon>Pseudomonadati</taxon>
        <taxon>Thermodesulfobacteriota</taxon>
        <taxon>Desulfobulbia</taxon>
        <taxon>Desulfobulbales</taxon>
        <taxon>Desulfobulbaceae</taxon>
        <taxon>Candidatus Desulfobia</taxon>
    </lineage>
</organism>
<comment type="function">
    <text evidence="8 10">GTPase that plays an essential role in the late steps of ribosome biogenesis.</text>
</comment>
<dbReference type="EMBL" id="JACNJZ010000065">
    <property type="protein sequence ID" value="MBC8317006.1"/>
    <property type="molecule type" value="Genomic_DNA"/>
</dbReference>
<feature type="binding site" evidence="8">
    <location>
        <begin position="123"/>
        <end position="126"/>
    </location>
    <ligand>
        <name>GTP</name>
        <dbReference type="ChEBI" id="CHEBI:37565"/>
        <label>1</label>
    </ligand>
</feature>
<evidence type="ECO:0000313" key="12">
    <source>
        <dbReference type="EMBL" id="MBC8317006.1"/>
    </source>
</evidence>
<dbReference type="InterPro" id="IPR015946">
    <property type="entry name" value="KH_dom-like_a/b"/>
</dbReference>
<dbReference type="PROSITE" id="PS51712">
    <property type="entry name" value="G_ENGA"/>
    <property type="match status" value="2"/>
</dbReference>
<dbReference type="PANTHER" id="PTHR43834:SF6">
    <property type="entry name" value="GTPASE DER"/>
    <property type="match status" value="1"/>
</dbReference>
<name>A0A8J6NAE7_9BACT</name>
<dbReference type="SUPFAM" id="SSF52540">
    <property type="entry name" value="P-loop containing nucleoside triphosphate hydrolases"/>
    <property type="match status" value="2"/>
</dbReference>
<dbReference type="FunFam" id="3.30.300.20:FF:000004">
    <property type="entry name" value="GTPase Der"/>
    <property type="match status" value="1"/>
</dbReference>
<feature type="binding site" evidence="8">
    <location>
        <begin position="60"/>
        <end position="64"/>
    </location>
    <ligand>
        <name>GTP</name>
        <dbReference type="ChEBI" id="CHEBI:37565"/>
        <label>1</label>
    </ligand>
</feature>
<dbReference type="CDD" id="cd01894">
    <property type="entry name" value="EngA1"/>
    <property type="match status" value="1"/>
</dbReference>
<evidence type="ECO:0000256" key="4">
    <source>
        <dbReference type="ARBA" id="ARBA00022737"/>
    </source>
</evidence>
<evidence type="ECO:0000313" key="13">
    <source>
        <dbReference type="Proteomes" id="UP000614424"/>
    </source>
</evidence>
<dbReference type="FunFam" id="3.40.50.300:FF:000057">
    <property type="entry name" value="GTPase Der"/>
    <property type="match status" value="1"/>
</dbReference>
<keyword evidence="5 8" id="KW-0547">Nucleotide-binding</keyword>
<evidence type="ECO:0000256" key="7">
    <source>
        <dbReference type="ARBA" id="ARBA00032345"/>
    </source>
</evidence>
<feature type="binding site" evidence="8">
    <location>
        <begin position="188"/>
        <end position="195"/>
    </location>
    <ligand>
        <name>GTP</name>
        <dbReference type="ChEBI" id="CHEBI:37565"/>
        <label>2</label>
    </ligand>
</feature>
<feature type="domain" description="EngA-type G" evidence="11">
    <location>
        <begin position="7"/>
        <end position="172"/>
    </location>
</feature>
<dbReference type="AlphaFoldDB" id="A0A8J6NAE7"/>
<evidence type="ECO:0000256" key="1">
    <source>
        <dbReference type="ARBA" id="ARBA00008279"/>
    </source>
</evidence>
<comment type="similarity">
    <text evidence="1 8 9 10">Belongs to the TRAFAC class TrmE-Era-EngA-EngB-Septin-like GTPase superfamily. EngA (Der) GTPase family.</text>
</comment>
<dbReference type="Gene3D" id="3.40.50.300">
    <property type="entry name" value="P-loop containing nucleotide triphosphate hydrolases"/>
    <property type="match status" value="2"/>
</dbReference>
<dbReference type="GO" id="GO:0005525">
    <property type="term" value="F:GTP binding"/>
    <property type="evidence" value="ECO:0007669"/>
    <property type="project" value="UniProtKB-UniRule"/>
</dbReference>
<dbReference type="InterPro" id="IPR006073">
    <property type="entry name" value="GTP-bd"/>
</dbReference>
<dbReference type="Proteomes" id="UP000614424">
    <property type="component" value="Unassembled WGS sequence"/>
</dbReference>
<dbReference type="CDD" id="cd01895">
    <property type="entry name" value="EngA2"/>
    <property type="match status" value="1"/>
</dbReference>
<dbReference type="PIRSF" id="PIRSF006485">
    <property type="entry name" value="GTP-binding_EngA"/>
    <property type="match status" value="1"/>
</dbReference>
<dbReference type="NCBIfam" id="TIGR03594">
    <property type="entry name" value="GTPase_EngA"/>
    <property type="match status" value="1"/>
</dbReference>
<evidence type="ECO:0000256" key="5">
    <source>
        <dbReference type="ARBA" id="ARBA00022741"/>
    </source>
</evidence>
<dbReference type="NCBIfam" id="TIGR00231">
    <property type="entry name" value="small_GTP"/>
    <property type="match status" value="2"/>
</dbReference>
<feature type="binding site" evidence="8">
    <location>
        <begin position="300"/>
        <end position="303"/>
    </location>
    <ligand>
        <name>GTP</name>
        <dbReference type="ChEBI" id="CHEBI:37565"/>
        <label>2</label>
    </ligand>
</feature>
<gene>
    <name evidence="8 12" type="primary">der</name>
    <name evidence="12" type="ORF">H8E41_03810</name>
</gene>
<dbReference type="InterPro" id="IPR005225">
    <property type="entry name" value="Small_GTP-bd"/>
</dbReference>
<evidence type="ECO:0000256" key="6">
    <source>
        <dbReference type="ARBA" id="ARBA00023134"/>
    </source>
</evidence>
<keyword evidence="3 8" id="KW-0690">Ribosome biogenesis</keyword>
<keyword evidence="4 10" id="KW-0677">Repeat</keyword>
<dbReference type="PANTHER" id="PTHR43834">
    <property type="entry name" value="GTPASE DER"/>
    <property type="match status" value="1"/>
</dbReference>
<dbReference type="InterPro" id="IPR016484">
    <property type="entry name" value="GTPase_Der"/>
</dbReference>
<dbReference type="GO" id="GO:0042254">
    <property type="term" value="P:ribosome biogenesis"/>
    <property type="evidence" value="ECO:0007669"/>
    <property type="project" value="UniProtKB-KW"/>
</dbReference>
<evidence type="ECO:0000256" key="8">
    <source>
        <dbReference type="HAMAP-Rule" id="MF_00195"/>
    </source>
</evidence>
<accession>A0A8J6NAE7</accession>
<comment type="subunit">
    <text evidence="8">Associates with the 50S ribosomal subunit.</text>
</comment>
<dbReference type="Pfam" id="PF01926">
    <property type="entry name" value="MMR_HSR1"/>
    <property type="match status" value="2"/>
</dbReference>
<reference evidence="12 13" key="1">
    <citation type="submission" date="2020-08" db="EMBL/GenBank/DDBJ databases">
        <title>Bridging the membrane lipid divide: bacteria of the FCB group superphylum have the potential to synthesize archaeal ether lipids.</title>
        <authorList>
            <person name="Villanueva L."/>
            <person name="Von Meijenfeldt F.A.B."/>
            <person name="Westbye A.B."/>
            <person name="Yadav S."/>
            <person name="Hopmans E.C."/>
            <person name="Dutilh B.E."/>
            <person name="Sinninghe Damste J.S."/>
        </authorList>
    </citation>
    <scope>NUCLEOTIDE SEQUENCE [LARGE SCALE GENOMIC DNA]</scope>
    <source>
        <strain evidence="12">NIOZ-UU47</strain>
    </source>
</reference>
<dbReference type="InterPro" id="IPR027417">
    <property type="entry name" value="P-loop_NTPase"/>
</dbReference>